<dbReference type="InterPro" id="IPR052912">
    <property type="entry name" value="UPF0111_domain"/>
</dbReference>
<dbReference type="AlphaFoldDB" id="A0A1T5DSS3"/>
<dbReference type="Gene3D" id="1.20.58.220">
    <property type="entry name" value="Phosphate transport system protein phou homolog 2, domain 2"/>
    <property type="match status" value="1"/>
</dbReference>
<gene>
    <name evidence="2" type="ORF">SAMN05660477_00964</name>
</gene>
<name>A0A1T5DSS3_9FLAO</name>
<dbReference type="STRING" id="619805.SAMN05660477_00964"/>
<dbReference type="InterPro" id="IPR038078">
    <property type="entry name" value="PhoU-like_sf"/>
</dbReference>
<evidence type="ECO:0008006" key="4">
    <source>
        <dbReference type="Google" id="ProtNLM"/>
    </source>
</evidence>
<dbReference type="RefSeq" id="WP_079666235.1">
    <property type="nucleotide sequence ID" value="NZ_FUYZ01000002.1"/>
</dbReference>
<organism evidence="2 3">
    <name type="scientific">Soonwooa buanensis</name>
    <dbReference type="NCBI Taxonomy" id="619805"/>
    <lineage>
        <taxon>Bacteria</taxon>
        <taxon>Pseudomonadati</taxon>
        <taxon>Bacteroidota</taxon>
        <taxon>Flavobacteriia</taxon>
        <taxon>Flavobacteriales</taxon>
        <taxon>Weeksellaceae</taxon>
        <taxon>Chryseobacterium group</taxon>
        <taxon>Soonwooa</taxon>
    </lineage>
</organism>
<dbReference type="PANTHER" id="PTHR37298:SF1">
    <property type="entry name" value="UPF0111 PROTEIN YKAA"/>
    <property type="match status" value="1"/>
</dbReference>
<comment type="similarity">
    <text evidence="1">Belongs to the UPF0111 family.</text>
</comment>
<reference evidence="2 3" key="1">
    <citation type="submission" date="2017-02" db="EMBL/GenBank/DDBJ databases">
        <authorList>
            <person name="Peterson S.W."/>
        </authorList>
    </citation>
    <scope>NUCLEOTIDE SEQUENCE [LARGE SCALE GENOMIC DNA]</scope>
    <source>
        <strain evidence="2 3">DSM 22323</strain>
    </source>
</reference>
<proteinExistence type="inferred from homology"/>
<evidence type="ECO:0000256" key="1">
    <source>
        <dbReference type="ARBA" id="ARBA00008591"/>
    </source>
</evidence>
<dbReference type="InterPro" id="IPR018445">
    <property type="entry name" value="Put_Phosphate_transp_reg"/>
</dbReference>
<protein>
    <recommendedName>
        <fullName evidence="4">Phosphate transport regulator</fullName>
    </recommendedName>
</protein>
<dbReference type="EMBL" id="FUYZ01000002">
    <property type="protein sequence ID" value="SKB74556.1"/>
    <property type="molecule type" value="Genomic_DNA"/>
</dbReference>
<sequence length="212" mass="24482">MGIGNIFRAFQPKDKIFFDLFERIADTLIDMSKTFHEGLLEFDVNDESMLNQMSDYEHKMDDLTHEVFVQLGENFITPFDREDISQLAAGLDDIADYIYASAKYIYLYKTPENKVYSEFSLLIYKSCVELKKAIENLKDFKNPNEVKESCIKINSYENIADDVLSQATVKLFETNDAILIIKQKSILDYLEVVTDKAEDVANIMESIVIKYA</sequence>
<dbReference type="PANTHER" id="PTHR37298">
    <property type="entry name" value="UPF0111 PROTEIN YKAA"/>
    <property type="match status" value="1"/>
</dbReference>
<dbReference type="Pfam" id="PF01865">
    <property type="entry name" value="PhoU_div"/>
    <property type="match status" value="1"/>
</dbReference>
<keyword evidence="3" id="KW-1185">Reference proteome</keyword>
<evidence type="ECO:0000313" key="3">
    <source>
        <dbReference type="Proteomes" id="UP000191112"/>
    </source>
</evidence>
<evidence type="ECO:0000313" key="2">
    <source>
        <dbReference type="EMBL" id="SKB74556.1"/>
    </source>
</evidence>
<dbReference type="Proteomes" id="UP000191112">
    <property type="component" value="Unassembled WGS sequence"/>
</dbReference>
<accession>A0A1T5DSS3</accession>
<dbReference type="OrthoDB" id="9797568at2"/>